<comment type="catalytic activity">
    <reaction evidence="7">
        <text>a long-chain fatty acid + ATP + CoA = a long-chain fatty acyl-CoA + AMP + diphosphate</text>
        <dbReference type="Rhea" id="RHEA:15421"/>
        <dbReference type="ChEBI" id="CHEBI:30616"/>
        <dbReference type="ChEBI" id="CHEBI:33019"/>
        <dbReference type="ChEBI" id="CHEBI:57287"/>
        <dbReference type="ChEBI" id="CHEBI:57560"/>
        <dbReference type="ChEBI" id="CHEBI:83139"/>
        <dbReference type="ChEBI" id="CHEBI:456215"/>
        <dbReference type="EC" id="6.2.1.3"/>
    </reaction>
    <physiologicalReaction direction="left-to-right" evidence="7">
        <dbReference type="Rhea" id="RHEA:15422"/>
    </physiologicalReaction>
</comment>
<comment type="catalytic activity">
    <reaction evidence="6">
        <text>5-hydroxy-(6E,8Z,11Z,14Z)-eicosatetraenoate + ATP + CoA = 5-hydroxy-(6E,8Z,11Z,14Z)-eicosatetraenoyl-CoA + AMP + diphosphate</text>
        <dbReference type="Rhea" id="RHEA:52108"/>
        <dbReference type="ChEBI" id="CHEBI:30616"/>
        <dbReference type="ChEBI" id="CHEBI:33019"/>
        <dbReference type="ChEBI" id="CHEBI:57287"/>
        <dbReference type="ChEBI" id="CHEBI:65341"/>
        <dbReference type="ChEBI" id="CHEBI:136407"/>
        <dbReference type="ChEBI" id="CHEBI:456215"/>
    </reaction>
    <physiologicalReaction direction="left-to-right" evidence="6">
        <dbReference type="Rhea" id="RHEA:52109"/>
    </physiologicalReaction>
</comment>
<dbReference type="Pfam" id="PF00501">
    <property type="entry name" value="AMP-binding"/>
    <property type="match status" value="1"/>
</dbReference>
<accession>A0AAD9UKF7</accession>
<evidence type="ECO:0000256" key="11">
    <source>
        <dbReference type="ARBA" id="ARBA00024565"/>
    </source>
</evidence>
<protein>
    <recommendedName>
        <fullName evidence="13">Long-chain-fatty-acid--CoA ligase</fullName>
        <ecNumber evidence="13">6.2.1.3</ecNumber>
    </recommendedName>
</protein>
<evidence type="ECO:0000256" key="7">
    <source>
        <dbReference type="ARBA" id="ARBA00024484"/>
    </source>
</evidence>
<gene>
    <name evidence="15" type="ORF">NP493_27g04000</name>
</gene>
<proteinExistence type="inferred from homology"/>
<evidence type="ECO:0000313" key="15">
    <source>
        <dbReference type="EMBL" id="KAK2192641.1"/>
    </source>
</evidence>
<dbReference type="GO" id="GO:0016020">
    <property type="term" value="C:membrane"/>
    <property type="evidence" value="ECO:0007669"/>
    <property type="project" value="TreeGrafter"/>
</dbReference>
<evidence type="ECO:0000256" key="9">
    <source>
        <dbReference type="ARBA" id="ARBA00024532"/>
    </source>
</evidence>
<keyword evidence="16" id="KW-1185">Reference proteome</keyword>
<dbReference type="InterPro" id="IPR000873">
    <property type="entry name" value="AMP-dep_synth/lig_dom"/>
</dbReference>
<comment type="catalytic activity">
    <reaction evidence="10">
        <text>(5Z,8Z,11Z,14Z)-eicosatetraenoate + ATP + CoA = (5Z,8Z,11Z,14Z)-eicosatetraenoyl-CoA + AMP + diphosphate</text>
        <dbReference type="Rhea" id="RHEA:19713"/>
        <dbReference type="ChEBI" id="CHEBI:30616"/>
        <dbReference type="ChEBI" id="CHEBI:32395"/>
        <dbReference type="ChEBI" id="CHEBI:33019"/>
        <dbReference type="ChEBI" id="CHEBI:57287"/>
        <dbReference type="ChEBI" id="CHEBI:57368"/>
        <dbReference type="ChEBI" id="CHEBI:456215"/>
        <dbReference type="EC" id="6.2.1.15"/>
    </reaction>
    <physiologicalReaction direction="left-to-right" evidence="10">
        <dbReference type="Rhea" id="RHEA:19714"/>
    </physiologicalReaction>
</comment>
<keyword evidence="4 13" id="KW-0276">Fatty acid metabolism</keyword>
<evidence type="ECO:0000313" key="16">
    <source>
        <dbReference type="Proteomes" id="UP001209878"/>
    </source>
</evidence>
<comment type="function">
    <text evidence="13">Catalyzes the conversion of long-chain fatty acids to their active form acyl-CoAs for both synthesis of cellular lipids, and degradation via beta-oxidation.</text>
</comment>
<evidence type="ECO:0000256" key="2">
    <source>
        <dbReference type="ARBA" id="ARBA00022598"/>
    </source>
</evidence>
<dbReference type="PROSITE" id="PS00455">
    <property type="entry name" value="AMP_BINDING"/>
    <property type="match status" value="1"/>
</dbReference>
<dbReference type="AlphaFoldDB" id="A0AAD9UKF7"/>
<dbReference type="GO" id="GO:0005783">
    <property type="term" value="C:endoplasmic reticulum"/>
    <property type="evidence" value="ECO:0007669"/>
    <property type="project" value="TreeGrafter"/>
</dbReference>
<evidence type="ECO:0000256" key="10">
    <source>
        <dbReference type="ARBA" id="ARBA00024548"/>
    </source>
</evidence>
<dbReference type="GO" id="GO:0005524">
    <property type="term" value="F:ATP binding"/>
    <property type="evidence" value="ECO:0007669"/>
    <property type="project" value="UniProtKB-KW"/>
</dbReference>
<reference evidence="15" key="1">
    <citation type="journal article" date="2023" name="Mol. Biol. Evol.">
        <title>Third-Generation Sequencing Reveals the Adaptive Role of the Epigenome in Three Deep-Sea Polychaetes.</title>
        <authorList>
            <person name="Perez M."/>
            <person name="Aroh O."/>
            <person name="Sun Y."/>
            <person name="Lan Y."/>
            <person name="Juniper S.K."/>
            <person name="Young C.R."/>
            <person name="Angers B."/>
            <person name="Qian P.Y."/>
        </authorList>
    </citation>
    <scope>NUCLEOTIDE SEQUENCE</scope>
    <source>
        <strain evidence="15">R07B-5</strain>
    </source>
</reference>
<dbReference type="InterPro" id="IPR042099">
    <property type="entry name" value="ANL_N_sf"/>
</dbReference>
<dbReference type="InterPro" id="IPR045311">
    <property type="entry name" value="LC-FACS_euk"/>
</dbReference>
<evidence type="ECO:0000256" key="12">
    <source>
        <dbReference type="ARBA" id="ARBA00049139"/>
    </source>
</evidence>
<keyword evidence="5 13" id="KW-0067">ATP-binding</keyword>
<dbReference type="EMBL" id="JAODUO010000026">
    <property type="protein sequence ID" value="KAK2192641.1"/>
    <property type="molecule type" value="Genomic_DNA"/>
</dbReference>
<evidence type="ECO:0000256" key="3">
    <source>
        <dbReference type="ARBA" id="ARBA00022741"/>
    </source>
</evidence>
<comment type="caution">
    <text evidence="15">The sequence shown here is derived from an EMBL/GenBank/DDBJ whole genome shotgun (WGS) entry which is preliminary data.</text>
</comment>
<evidence type="ECO:0000259" key="14">
    <source>
        <dbReference type="Pfam" id="PF00501"/>
    </source>
</evidence>
<keyword evidence="13" id="KW-0443">Lipid metabolism</keyword>
<evidence type="ECO:0000256" key="8">
    <source>
        <dbReference type="ARBA" id="ARBA00024495"/>
    </source>
</evidence>
<comment type="similarity">
    <text evidence="1 13">Belongs to the ATP-dependent AMP-binding enzyme family.</text>
</comment>
<comment type="catalytic activity">
    <reaction evidence="9">
        <text>15-hydroxy-(5Z,8Z,11Z,13E)-eicosatetraenoate + ATP + CoA = 15-hydroxy-(5Z,8Z,11Z,13E)-eicosatetraenoyl-CoA + AMP + diphosphate</text>
        <dbReference type="Rhea" id="RHEA:52116"/>
        <dbReference type="ChEBI" id="CHEBI:30616"/>
        <dbReference type="ChEBI" id="CHEBI:33019"/>
        <dbReference type="ChEBI" id="CHEBI:57287"/>
        <dbReference type="ChEBI" id="CHEBI:78832"/>
        <dbReference type="ChEBI" id="CHEBI:136409"/>
        <dbReference type="ChEBI" id="CHEBI:456215"/>
    </reaction>
    <physiologicalReaction direction="left-to-right" evidence="9">
        <dbReference type="Rhea" id="RHEA:52117"/>
    </physiologicalReaction>
</comment>
<evidence type="ECO:0000256" key="1">
    <source>
        <dbReference type="ARBA" id="ARBA00006432"/>
    </source>
</evidence>
<comment type="catalytic activity">
    <reaction evidence="12">
        <text>hexadecanoate + ATP + CoA = hexadecanoyl-CoA + AMP + diphosphate</text>
        <dbReference type="Rhea" id="RHEA:30751"/>
        <dbReference type="ChEBI" id="CHEBI:7896"/>
        <dbReference type="ChEBI" id="CHEBI:30616"/>
        <dbReference type="ChEBI" id="CHEBI:33019"/>
        <dbReference type="ChEBI" id="CHEBI:57287"/>
        <dbReference type="ChEBI" id="CHEBI:57379"/>
        <dbReference type="ChEBI" id="CHEBI:456215"/>
    </reaction>
    <physiologicalReaction direction="left-to-right" evidence="12">
        <dbReference type="Rhea" id="RHEA:30752"/>
    </physiologicalReaction>
</comment>
<name>A0AAD9UKF7_RIDPI</name>
<dbReference type="PANTHER" id="PTHR43272">
    <property type="entry name" value="LONG-CHAIN-FATTY-ACID--COA LIGASE"/>
    <property type="match status" value="1"/>
</dbReference>
<comment type="catalytic activity">
    <reaction evidence="11">
        <text>(E)-hexadec-2-enoate + ATP + CoA = (2E)-hexadecenoyl-CoA + AMP + diphosphate</text>
        <dbReference type="Rhea" id="RHEA:36139"/>
        <dbReference type="ChEBI" id="CHEBI:30616"/>
        <dbReference type="ChEBI" id="CHEBI:33019"/>
        <dbReference type="ChEBI" id="CHEBI:57287"/>
        <dbReference type="ChEBI" id="CHEBI:61526"/>
        <dbReference type="ChEBI" id="CHEBI:72745"/>
        <dbReference type="ChEBI" id="CHEBI:456215"/>
    </reaction>
    <physiologicalReaction direction="left-to-right" evidence="11">
        <dbReference type="Rhea" id="RHEA:36140"/>
    </physiologicalReaction>
</comment>
<feature type="domain" description="AMP-dependent synthetase/ligase" evidence="14">
    <location>
        <begin position="101"/>
        <end position="502"/>
    </location>
</feature>
<evidence type="ECO:0000256" key="4">
    <source>
        <dbReference type="ARBA" id="ARBA00022832"/>
    </source>
</evidence>
<dbReference type="SUPFAM" id="SSF56801">
    <property type="entry name" value="Acetyl-CoA synthetase-like"/>
    <property type="match status" value="1"/>
</dbReference>
<sequence>MTDWWRSGSNMLGLGAATLATGAALYVATRPKSFDVTLDLMNQSQPVPGMPSARMSWKCKDGKLVESIFDDVRTFYDAFKRGARVSGNGNCLGWKPSKTEPYKWLKYNQVLEIAEYIGSGFIYKGIQPSNTSRIGMYSKNTPEYVITELACATYSMVLVPLYDTLGPDTCTFIINHASINMVVCDTRERVTRLLEHKAETPELRIIVCVEPLTSELTQLADEANIDIITYDDLENVGRVHHHMPKPCIPSDLCIICHTSGTTGLPKGAMLTHHNLSVIITGIAMNVAPLIFGPEDVYISYLPLAHVYEKCNQAFLFSQGCQIGFYQGDLRTLMDDLRELRPTIFATVPRLLNRLYDRVISEVSKSYISNYIFQMGYNSKLKEVKRGIVRKNSIWDTLIFRRVQDSLGGRIKVVFSGAAPISPHVINFIRVALGCLVSEGYGQTESAGTICGQVLGDCGTGYVGPPSPVNMVKLVDVPEMDYYAKNQQGEVCAKGGNVFIGYLNEPEKTAEALDSDGWLHTGDIGMWLPNGALKITDRKKNIFKLAQGEYVAPEKIENIYIRSEAVGQIMIHGDSMKASLVGIVVPDLDELCRWVKRKLGVEGVSVGELLARPEVKQAILEDILLVGKKAGLKSFEQVRDIYLTAELFSIENGLLTPTHKSKRHNIQKYYAKQIEEMFLHLQ</sequence>
<dbReference type="CDD" id="cd05927">
    <property type="entry name" value="LC-FACS_euk"/>
    <property type="match status" value="1"/>
</dbReference>
<keyword evidence="2 13" id="KW-0436">Ligase</keyword>
<keyword evidence="3 13" id="KW-0547">Nucleotide-binding</keyword>
<evidence type="ECO:0000256" key="6">
    <source>
        <dbReference type="ARBA" id="ARBA00024469"/>
    </source>
</evidence>
<comment type="catalytic activity">
    <reaction evidence="8">
        <text>12-hydroxy-(5Z,8Z,10E,14Z)-eicosatetraenoate + ATP + CoA = 12-hydroxy-(5Z,8Z,10E,14Z)-eicosatetraenoyl-CoA + AMP + diphosphate</text>
        <dbReference type="Rhea" id="RHEA:52112"/>
        <dbReference type="ChEBI" id="CHEBI:30616"/>
        <dbReference type="ChEBI" id="CHEBI:33019"/>
        <dbReference type="ChEBI" id="CHEBI:57287"/>
        <dbReference type="ChEBI" id="CHEBI:90718"/>
        <dbReference type="ChEBI" id="CHEBI:136408"/>
        <dbReference type="ChEBI" id="CHEBI:456215"/>
    </reaction>
    <physiologicalReaction direction="left-to-right" evidence="8">
        <dbReference type="Rhea" id="RHEA:52113"/>
    </physiologicalReaction>
</comment>
<evidence type="ECO:0000256" key="13">
    <source>
        <dbReference type="RuleBase" id="RU369030"/>
    </source>
</evidence>
<evidence type="ECO:0000256" key="5">
    <source>
        <dbReference type="ARBA" id="ARBA00022840"/>
    </source>
</evidence>
<dbReference type="Gene3D" id="3.40.50.12780">
    <property type="entry name" value="N-terminal domain of ligase-like"/>
    <property type="match status" value="1"/>
</dbReference>
<organism evidence="15 16">
    <name type="scientific">Ridgeia piscesae</name>
    <name type="common">Tubeworm</name>
    <dbReference type="NCBI Taxonomy" id="27915"/>
    <lineage>
        <taxon>Eukaryota</taxon>
        <taxon>Metazoa</taxon>
        <taxon>Spiralia</taxon>
        <taxon>Lophotrochozoa</taxon>
        <taxon>Annelida</taxon>
        <taxon>Polychaeta</taxon>
        <taxon>Sedentaria</taxon>
        <taxon>Canalipalpata</taxon>
        <taxon>Sabellida</taxon>
        <taxon>Siboglinidae</taxon>
        <taxon>Ridgeia</taxon>
    </lineage>
</organism>
<dbReference type="PANTHER" id="PTHR43272:SF107">
    <property type="entry name" value="LONG-CHAIN-FATTY-ACID--COA LIGASE 5"/>
    <property type="match status" value="1"/>
</dbReference>
<dbReference type="InterPro" id="IPR020845">
    <property type="entry name" value="AMP-binding_CS"/>
</dbReference>
<dbReference type="EC" id="6.2.1.3" evidence="13"/>
<dbReference type="GO" id="GO:0047676">
    <property type="term" value="F:arachidonate-CoA ligase activity"/>
    <property type="evidence" value="ECO:0007669"/>
    <property type="project" value="UniProtKB-EC"/>
</dbReference>
<dbReference type="Proteomes" id="UP001209878">
    <property type="component" value="Unassembled WGS sequence"/>
</dbReference>